<dbReference type="RefSeq" id="XP_001319146.1">
    <property type="nucleotide sequence ID" value="XM_001319111.1"/>
</dbReference>
<evidence type="ECO:0000313" key="1">
    <source>
        <dbReference type="EMBL" id="EAY06923.1"/>
    </source>
</evidence>
<proteinExistence type="predicted"/>
<dbReference type="VEuPathDB" id="TrichDB:TVAGG3_0772540"/>
<dbReference type="Proteomes" id="UP000001542">
    <property type="component" value="Unassembled WGS sequence"/>
</dbReference>
<dbReference type="EMBL" id="DS113412">
    <property type="protein sequence ID" value="EAY06923.1"/>
    <property type="molecule type" value="Genomic_DNA"/>
</dbReference>
<evidence type="ECO:0000313" key="2">
    <source>
        <dbReference type="Proteomes" id="UP000001542"/>
    </source>
</evidence>
<gene>
    <name evidence="1" type="ORF">TVAG_057170</name>
</gene>
<dbReference type="AlphaFoldDB" id="A2EKC5"/>
<reference evidence="1" key="2">
    <citation type="journal article" date="2007" name="Science">
        <title>Draft genome sequence of the sexually transmitted pathogen Trichomonas vaginalis.</title>
        <authorList>
            <person name="Carlton J.M."/>
            <person name="Hirt R.P."/>
            <person name="Silva J.C."/>
            <person name="Delcher A.L."/>
            <person name="Schatz M."/>
            <person name="Zhao Q."/>
            <person name="Wortman J.R."/>
            <person name="Bidwell S.L."/>
            <person name="Alsmark U.C.M."/>
            <person name="Besteiro S."/>
            <person name="Sicheritz-Ponten T."/>
            <person name="Noel C.J."/>
            <person name="Dacks J.B."/>
            <person name="Foster P.G."/>
            <person name="Simillion C."/>
            <person name="Van de Peer Y."/>
            <person name="Miranda-Saavedra D."/>
            <person name="Barton G.J."/>
            <person name="Westrop G.D."/>
            <person name="Mueller S."/>
            <person name="Dessi D."/>
            <person name="Fiori P.L."/>
            <person name="Ren Q."/>
            <person name="Paulsen I."/>
            <person name="Zhang H."/>
            <person name="Bastida-Corcuera F.D."/>
            <person name="Simoes-Barbosa A."/>
            <person name="Brown M.T."/>
            <person name="Hayes R.D."/>
            <person name="Mukherjee M."/>
            <person name="Okumura C.Y."/>
            <person name="Schneider R."/>
            <person name="Smith A.J."/>
            <person name="Vanacova S."/>
            <person name="Villalvazo M."/>
            <person name="Haas B.J."/>
            <person name="Pertea M."/>
            <person name="Feldblyum T.V."/>
            <person name="Utterback T.R."/>
            <person name="Shu C.L."/>
            <person name="Osoegawa K."/>
            <person name="de Jong P.J."/>
            <person name="Hrdy I."/>
            <person name="Horvathova L."/>
            <person name="Zubacova Z."/>
            <person name="Dolezal P."/>
            <person name="Malik S.B."/>
            <person name="Logsdon J.M. Jr."/>
            <person name="Henze K."/>
            <person name="Gupta A."/>
            <person name="Wang C.C."/>
            <person name="Dunne R.L."/>
            <person name="Upcroft J.A."/>
            <person name="Upcroft P."/>
            <person name="White O."/>
            <person name="Salzberg S.L."/>
            <person name="Tang P."/>
            <person name="Chiu C.-H."/>
            <person name="Lee Y.-S."/>
            <person name="Embley T.M."/>
            <person name="Coombs G.H."/>
            <person name="Mottram J.C."/>
            <person name="Tachezy J."/>
            <person name="Fraser-Liggett C.M."/>
            <person name="Johnson P.J."/>
        </authorList>
    </citation>
    <scope>NUCLEOTIDE SEQUENCE [LARGE SCALE GENOMIC DNA]</scope>
    <source>
        <strain evidence="1">G3</strain>
    </source>
</reference>
<sequence>MQFQRSFSEYYPLIEPNSKSNNETISGTGNYYIHHAIFSFHYRNTAISLDSKSKVLLETCTFYNNSSTQSGGSIYIKESECVLIHICISLSSTILDYNWGCAYYIQSVENSNNKNYAFECSVSKCNGRYASLCHEYGFIQISNMNTSYHKIPRVAAYGITETEGTIIVKFATASNTTSSEYCGIAHFARTVTITKCNYLSNVCKGSDSVIINCYYFSICTYSNCSFIDNKGNYLFSSKPNIVDNCYFNENNFTQTVRGYSTFKSIKSLDLFISHYSTYFCSAINLEYNNPYKKYEKEELNLEDIKNIVNKVYNTSFVEAVNLSM</sequence>
<name>A2EKC5_TRIV3</name>
<dbReference type="InParanoid" id="A2EKC5"/>
<reference evidence="1" key="1">
    <citation type="submission" date="2006-10" db="EMBL/GenBank/DDBJ databases">
        <authorList>
            <person name="Amadeo P."/>
            <person name="Zhao Q."/>
            <person name="Wortman J."/>
            <person name="Fraser-Liggett C."/>
            <person name="Carlton J."/>
        </authorList>
    </citation>
    <scope>NUCLEOTIDE SEQUENCE</scope>
    <source>
        <strain evidence="1">G3</strain>
    </source>
</reference>
<keyword evidence="2" id="KW-1185">Reference proteome</keyword>
<organism evidence="1 2">
    <name type="scientific">Trichomonas vaginalis (strain ATCC PRA-98 / G3)</name>
    <dbReference type="NCBI Taxonomy" id="412133"/>
    <lineage>
        <taxon>Eukaryota</taxon>
        <taxon>Metamonada</taxon>
        <taxon>Parabasalia</taxon>
        <taxon>Trichomonadida</taxon>
        <taxon>Trichomonadidae</taxon>
        <taxon>Trichomonas</taxon>
    </lineage>
</organism>
<accession>A2EKC5</accession>
<protein>
    <recommendedName>
        <fullName evidence="3">Right handed beta helix domain-containing protein</fullName>
    </recommendedName>
</protein>
<evidence type="ECO:0008006" key="3">
    <source>
        <dbReference type="Google" id="ProtNLM"/>
    </source>
</evidence>
<dbReference type="KEGG" id="tva:4764806"/>
<dbReference type="VEuPathDB" id="TrichDB:TVAG_057170"/>